<accession>A0A913Z2R3</accession>
<sequence length="495" mass="55117">MALADIIASITHWISSFLWVCSQPLYWIHCIYETNYDAVSALFSAILYCLFYTAKAVQLLLFGILSMVQIIIDVLASLKYVFRFISSAIFALIKFGIQISQFSVSVFQMVLEYGPWVIEKVWCGAVWCYAAIAYCINWALDSAGGLPTPSMLLEPLKEPLKGIVSFLYDIVVSFGSWLITAGKTVSDVLTEVQSLAFGLVTGALTAALDAFLRFVGDLWQMRTAVEDSIMMAKAYSGRKAAEIYTEILEASSNAFGSFVDLMVALVSTISYVGIFAIVCLLLVLIPLKLYNLFVNALRSANTMMNLFHRALSRGERNHLRQPRYQQNVEQRLPRERDAFDMDDDESLLRPRRTAPRVPQPRPQSAPQPGQQQVPAMQPPYAPPAANGAGPSGASQNQRRVNPRRSSPSPPASHPPVPKSTTTSAANDLARQLEEERDRQLCVVCQDNGKNILILPCKHLCICLECVEEITGQPRRDARKCPLCRQAIRSYLEVYA</sequence>
<evidence type="ECO:0000259" key="6">
    <source>
        <dbReference type="PROSITE" id="PS50089"/>
    </source>
</evidence>
<dbReference type="Pfam" id="PF13920">
    <property type="entry name" value="zf-C3HC4_3"/>
    <property type="match status" value="1"/>
</dbReference>
<reference evidence="7" key="1">
    <citation type="submission" date="2022-11" db="UniProtKB">
        <authorList>
            <consortium name="EnsemblMetazoa"/>
        </authorList>
    </citation>
    <scope>IDENTIFICATION</scope>
</reference>
<feature type="transmembrane region" description="Helical" evidence="5">
    <location>
        <begin position="261"/>
        <end position="285"/>
    </location>
</feature>
<keyword evidence="5" id="KW-1133">Transmembrane helix</keyword>
<feature type="compositionally biased region" description="Low complexity" evidence="4">
    <location>
        <begin position="383"/>
        <end position="393"/>
    </location>
</feature>
<dbReference type="AlphaFoldDB" id="A0A913Z2R3"/>
<dbReference type="PROSITE" id="PS50089">
    <property type="entry name" value="ZF_RING_2"/>
    <property type="match status" value="1"/>
</dbReference>
<feature type="transmembrane region" description="Helical" evidence="5">
    <location>
        <begin position="160"/>
        <end position="180"/>
    </location>
</feature>
<evidence type="ECO:0000313" key="7">
    <source>
        <dbReference type="EnsemblMetazoa" id="XP_038045286.1"/>
    </source>
</evidence>
<dbReference type="GeneID" id="119719891"/>
<dbReference type="Proteomes" id="UP000887568">
    <property type="component" value="Unplaced"/>
</dbReference>
<keyword evidence="8" id="KW-1185">Reference proteome</keyword>
<dbReference type="OrthoDB" id="1711136at2759"/>
<evidence type="ECO:0000256" key="3">
    <source>
        <dbReference type="PROSITE-ProRule" id="PRU00175"/>
    </source>
</evidence>
<dbReference type="PANTHER" id="PTHR22696:SF1">
    <property type="entry name" value="E3 UBIQUITIN-PROTEIN LIGASE RNF26"/>
    <property type="match status" value="1"/>
</dbReference>
<feature type="region of interest" description="Disordered" evidence="4">
    <location>
        <begin position="317"/>
        <end position="426"/>
    </location>
</feature>
<evidence type="ECO:0000313" key="8">
    <source>
        <dbReference type="Proteomes" id="UP000887568"/>
    </source>
</evidence>
<organism evidence="7 8">
    <name type="scientific">Patiria miniata</name>
    <name type="common">Bat star</name>
    <name type="synonym">Asterina miniata</name>
    <dbReference type="NCBI Taxonomy" id="46514"/>
    <lineage>
        <taxon>Eukaryota</taxon>
        <taxon>Metazoa</taxon>
        <taxon>Echinodermata</taxon>
        <taxon>Eleutherozoa</taxon>
        <taxon>Asterozoa</taxon>
        <taxon>Asteroidea</taxon>
        <taxon>Valvatacea</taxon>
        <taxon>Valvatida</taxon>
        <taxon>Asterinidae</taxon>
        <taxon>Patiria</taxon>
    </lineage>
</organism>
<dbReference type="GO" id="GO:0061630">
    <property type="term" value="F:ubiquitin protein ligase activity"/>
    <property type="evidence" value="ECO:0007669"/>
    <property type="project" value="TreeGrafter"/>
</dbReference>
<protein>
    <recommendedName>
        <fullName evidence="6">RING-type domain-containing protein</fullName>
    </recommendedName>
</protein>
<feature type="transmembrane region" description="Helical" evidence="5">
    <location>
        <begin position="192"/>
        <end position="212"/>
    </location>
</feature>
<dbReference type="SMART" id="SM00184">
    <property type="entry name" value="RING"/>
    <property type="match status" value="1"/>
</dbReference>
<dbReference type="GO" id="GO:0006511">
    <property type="term" value="P:ubiquitin-dependent protein catabolic process"/>
    <property type="evidence" value="ECO:0007669"/>
    <property type="project" value="TreeGrafter"/>
</dbReference>
<feature type="transmembrane region" description="Helical" evidence="5">
    <location>
        <begin position="35"/>
        <end position="54"/>
    </location>
</feature>
<evidence type="ECO:0000256" key="4">
    <source>
        <dbReference type="SAM" id="MobiDB-lite"/>
    </source>
</evidence>
<proteinExistence type="predicted"/>
<keyword evidence="5" id="KW-0812">Transmembrane</keyword>
<feature type="transmembrane region" description="Helical" evidence="5">
    <location>
        <begin position="117"/>
        <end position="140"/>
    </location>
</feature>
<dbReference type="GO" id="GO:0008270">
    <property type="term" value="F:zinc ion binding"/>
    <property type="evidence" value="ECO:0007669"/>
    <property type="project" value="UniProtKB-KW"/>
</dbReference>
<dbReference type="OMA" id="HERNIQH"/>
<dbReference type="InterPro" id="IPR013083">
    <property type="entry name" value="Znf_RING/FYVE/PHD"/>
</dbReference>
<keyword evidence="5" id="KW-0472">Membrane</keyword>
<keyword evidence="1 3" id="KW-0479">Metal-binding</keyword>
<feature type="transmembrane region" description="Helical" evidence="5">
    <location>
        <begin position="6"/>
        <end position="28"/>
    </location>
</feature>
<dbReference type="Gene3D" id="3.30.40.10">
    <property type="entry name" value="Zinc/RING finger domain, C3HC4 (zinc finger)"/>
    <property type="match status" value="1"/>
</dbReference>
<evidence type="ECO:0000256" key="2">
    <source>
        <dbReference type="ARBA" id="ARBA00022833"/>
    </source>
</evidence>
<keyword evidence="2" id="KW-0862">Zinc</keyword>
<dbReference type="InterPro" id="IPR001841">
    <property type="entry name" value="Znf_RING"/>
</dbReference>
<evidence type="ECO:0000256" key="1">
    <source>
        <dbReference type="ARBA" id="ARBA00022771"/>
    </source>
</evidence>
<feature type="domain" description="RING-type" evidence="6">
    <location>
        <begin position="441"/>
        <end position="484"/>
    </location>
</feature>
<name>A0A913Z2R3_PATMI</name>
<dbReference type="EnsemblMetazoa" id="XM_038189358.1">
    <property type="protein sequence ID" value="XP_038045286.1"/>
    <property type="gene ID" value="LOC119719891"/>
</dbReference>
<keyword evidence="1 3" id="KW-0863">Zinc-finger</keyword>
<feature type="transmembrane region" description="Helical" evidence="5">
    <location>
        <begin position="60"/>
        <end position="82"/>
    </location>
</feature>
<feature type="compositionally biased region" description="Pro residues" evidence="4">
    <location>
        <begin position="407"/>
        <end position="417"/>
    </location>
</feature>
<dbReference type="SUPFAM" id="SSF57850">
    <property type="entry name" value="RING/U-box"/>
    <property type="match status" value="1"/>
</dbReference>
<evidence type="ECO:0000256" key="5">
    <source>
        <dbReference type="SAM" id="Phobius"/>
    </source>
</evidence>
<dbReference type="PANTHER" id="PTHR22696">
    <property type="entry name" value="E3 UBIQUITIN-PROTEIN LIGASE RNF26"/>
    <property type="match status" value="1"/>
</dbReference>
<feature type="transmembrane region" description="Helical" evidence="5">
    <location>
        <begin position="89"/>
        <end position="111"/>
    </location>
</feature>
<dbReference type="RefSeq" id="XP_038045286.1">
    <property type="nucleotide sequence ID" value="XM_038189358.1"/>
</dbReference>
<dbReference type="GO" id="GO:0016567">
    <property type="term" value="P:protein ubiquitination"/>
    <property type="evidence" value="ECO:0007669"/>
    <property type="project" value="TreeGrafter"/>
</dbReference>